<evidence type="ECO:0000313" key="2">
    <source>
        <dbReference type="Proteomes" id="UP000198929"/>
    </source>
</evidence>
<dbReference type="Pfam" id="PF07751">
    <property type="entry name" value="Abi_2"/>
    <property type="match status" value="1"/>
</dbReference>
<dbReference type="AlphaFoldDB" id="A0A1H9VQN8"/>
<name>A0A1H9VQN8_9CORY</name>
<accession>A0A1H9VQN8</accession>
<proteinExistence type="predicted"/>
<keyword evidence="2" id="KW-1185">Reference proteome</keyword>
<organism evidence="1 2">
    <name type="scientific">Corynebacterium cystitidis DSM 20524</name>
    <dbReference type="NCBI Taxonomy" id="1121357"/>
    <lineage>
        <taxon>Bacteria</taxon>
        <taxon>Bacillati</taxon>
        <taxon>Actinomycetota</taxon>
        <taxon>Actinomycetes</taxon>
        <taxon>Mycobacteriales</taxon>
        <taxon>Corynebacteriaceae</taxon>
        <taxon>Corynebacterium</taxon>
    </lineage>
</organism>
<sequence>MWRVEDSALTRKEFASFERQIGIVDERGLSIVESDEPEGFLRQNSYYRFSGYMRYFQVAPSKGDENFRSGTTFSEIREIYELDAQLRTLILDGLQKIEISARTAFAHSEAEIHTPYAAYLEVGAYSQPPRPNETPTEDIILSELERSKEPFILRHRSEGETGASWANNVPVWAAVETFSFGTLSKAVTYRDDDMRVYKSCCSILNANNQDLSKQLRAFAHLRNRCAHYSRLWNISTTDQPSVLPKVRKKAKRALGGQYEPNSVFAVIVAMDNYLARANIQTSFLDEFFEVARVNNSYLRGITNPHKA</sequence>
<dbReference type="EMBL" id="FOGQ01000013">
    <property type="protein sequence ID" value="SES23841.1"/>
    <property type="molecule type" value="Genomic_DNA"/>
</dbReference>
<dbReference type="InterPro" id="IPR011664">
    <property type="entry name" value="Abi_system_AbiD/AbiF-like"/>
</dbReference>
<evidence type="ECO:0000313" key="1">
    <source>
        <dbReference type="EMBL" id="SES23841.1"/>
    </source>
</evidence>
<reference evidence="2" key="1">
    <citation type="submission" date="2016-10" db="EMBL/GenBank/DDBJ databases">
        <authorList>
            <person name="Varghese N."/>
            <person name="Submissions S."/>
        </authorList>
    </citation>
    <scope>NUCLEOTIDE SEQUENCE [LARGE SCALE GENOMIC DNA]</scope>
    <source>
        <strain evidence="2">DSM 20524</strain>
    </source>
</reference>
<protein>
    <submittedName>
        <fullName evidence="1">Abortive infection bacteriophage resistance protein</fullName>
    </submittedName>
</protein>
<dbReference type="Proteomes" id="UP000198929">
    <property type="component" value="Unassembled WGS sequence"/>
</dbReference>
<gene>
    <name evidence="1" type="ORF">SAMN05661109_02358</name>
</gene>